<dbReference type="AlphaFoldDB" id="N9DU22"/>
<comment type="caution">
    <text evidence="2">The sequence shown here is derived from an EMBL/GenBank/DDBJ whole genome shotgun (WGS) entry which is preliminary data.</text>
</comment>
<keyword evidence="3" id="KW-1185">Reference proteome</keyword>
<evidence type="ECO:0000313" key="3">
    <source>
        <dbReference type="Proteomes" id="UP000018460"/>
    </source>
</evidence>
<accession>N9DU22</accession>
<proteinExistence type="predicted"/>
<dbReference type="EMBL" id="APQD01000003">
    <property type="protein sequence ID" value="ENV84130.1"/>
    <property type="molecule type" value="Genomic_DNA"/>
</dbReference>
<organism evidence="2 3">
    <name type="scientific">Acinetobacter bouvetii DSM 14964 = CIP 107468</name>
    <dbReference type="NCBI Taxonomy" id="1120925"/>
    <lineage>
        <taxon>Bacteria</taxon>
        <taxon>Pseudomonadati</taxon>
        <taxon>Pseudomonadota</taxon>
        <taxon>Gammaproteobacteria</taxon>
        <taxon>Moraxellales</taxon>
        <taxon>Moraxellaceae</taxon>
        <taxon>Acinetobacter</taxon>
    </lineage>
</organism>
<feature type="region of interest" description="Disordered" evidence="1">
    <location>
        <begin position="1"/>
        <end position="30"/>
    </location>
</feature>
<gene>
    <name evidence="2" type="ORF">F941_00539</name>
</gene>
<evidence type="ECO:0000313" key="2">
    <source>
        <dbReference type="EMBL" id="ENV84130.1"/>
    </source>
</evidence>
<dbReference type="Proteomes" id="UP000018460">
    <property type="component" value="Unassembled WGS sequence"/>
</dbReference>
<feature type="non-terminal residue" evidence="2">
    <location>
        <position position="1"/>
    </location>
</feature>
<reference evidence="2 3" key="1">
    <citation type="submission" date="2013-02" db="EMBL/GenBank/DDBJ databases">
        <title>The Genome Sequence of Acinetobacter bouvetii CIP 107468.</title>
        <authorList>
            <consortium name="The Broad Institute Genome Sequencing Platform"/>
            <consortium name="The Broad Institute Genome Sequencing Center for Infectious Disease"/>
            <person name="Cerqueira G."/>
            <person name="Feldgarden M."/>
            <person name="Courvalin P."/>
            <person name="Perichon B."/>
            <person name="Grillot-Courvalin C."/>
            <person name="Clermont D."/>
            <person name="Rocha E."/>
            <person name="Yoon E.-J."/>
            <person name="Nemec A."/>
            <person name="Walker B."/>
            <person name="Young S.K."/>
            <person name="Zeng Q."/>
            <person name="Gargeya S."/>
            <person name="Fitzgerald M."/>
            <person name="Haas B."/>
            <person name="Abouelleil A."/>
            <person name="Alvarado L."/>
            <person name="Arachchi H.M."/>
            <person name="Berlin A.M."/>
            <person name="Chapman S.B."/>
            <person name="Dewar J."/>
            <person name="Goldberg J."/>
            <person name="Griggs A."/>
            <person name="Gujja S."/>
            <person name="Hansen M."/>
            <person name="Howarth C."/>
            <person name="Imamovic A."/>
            <person name="Larimer J."/>
            <person name="McCowan C."/>
            <person name="Murphy C."/>
            <person name="Neiman D."/>
            <person name="Pearson M."/>
            <person name="Priest M."/>
            <person name="Roberts A."/>
            <person name="Saif S."/>
            <person name="Shea T."/>
            <person name="Sisk P."/>
            <person name="Sykes S."/>
            <person name="Wortman J."/>
            <person name="Nusbaum C."/>
            <person name="Birren B."/>
        </authorList>
    </citation>
    <scope>NUCLEOTIDE SEQUENCE [LARGE SCALE GENOMIC DNA]</scope>
    <source>
        <strain evidence="2 3">CIP 107468</strain>
    </source>
</reference>
<name>N9DU22_9GAMM</name>
<feature type="compositionally biased region" description="Basic and acidic residues" evidence="1">
    <location>
        <begin position="19"/>
        <end position="30"/>
    </location>
</feature>
<evidence type="ECO:0000256" key="1">
    <source>
        <dbReference type="SAM" id="MobiDB-lite"/>
    </source>
</evidence>
<sequence>RIVPEEKMPRQIPIGQKLLKAEDAAKSGHS</sequence>
<protein>
    <submittedName>
        <fullName evidence="2">Uncharacterized protein</fullName>
    </submittedName>
</protein>